<dbReference type="STRING" id="1121416.SAMN02745220_04757"/>
<comment type="pathway">
    <text evidence="11">Polyol metabolism; 1,2-propanediol degradation.</text>
</comment>
<dbReference type="NCBIfam" id="NF011652">
    <property type="entry name" value="PRK15070.1"/>
    <property type="match status" value="1"/>
</dbReference>
<keyword evidence="6" id="KW-0479">Metal-binding</keyword>
<evidence type="ECO:0000256" key="5">
    <source>
        <dbReference type="ARBA" id="ARBA00022679"/>
    </source>
</evidence>
<reference evidence="12 13" key="1">
    <citation type="submission" date="2016-12" db="EMBL/GenBank/DDBJ databases">
        <authorList>
            <person name="Song W.-J."/>
            <person name="Kurnit D.M."/>
        </authorList>
    </citation>
    <scope>NUCLEOTIDE SEQUENCE [LARGE SCALE GENOMIC DNA]</scope>
    <source>
        <strain evidence="12 13">DSM 18488</strain>
    </source>
</reference>
<comment type="function">
    <text evidence="11">Involved in 1,2-propanediol (1,2-PD) degradation by catalyzing the conversion of propanoyl-CoA to propanoyl-phosphate.</text>
</comment>
<comment type="cofactor">
    <cofactor evidence="1">
        <name>Zn(2+)</name>
        <dbReference type="ChEBI" id="CHEBI:29105"/>
    </cofactor>
</comment>
<dbReference type="UniPathway" id="UPA00621"/>
<dbReference type="Proteomes" id="UP000184603">
    <property type="component" value="Unassembled WGS sequence"/>
</dbReference>
<dbReference type="GO" id="GO:0051144">
    <property type="term" value="P:1,2-propanediol catabolic process"/>
    <property type="evidence" value="ECO:0007669"/>
    <property type="project" value="UniProtKB-UniPathway"/>
</dbReference>
<dbReference type="AlphaFoldDB" id="A0A1M7YJJ2"/>
<dbReference type="GO" id="GO:0046872">
    <property type="term" value="F:metal ion binding"/>
    <property type="evidence" value="ECO:0007669"/>
    <property type="project" value="UniProtKB-KW"/>
</dbReference>
<evidence type="ECO:0000313" key="13">
    <source>
        <dbReference type="Proteomes" id="UP000184603"/>
    </source>
</evidence>
<evidence type="ECO:0000256" key="6">
    <source>
        <dbReference type="ARBA" id="ARBA00022723"/>
    </source>
</evidence>
<protein>
    <recommendedName>
        <fullName evidence="4 11">Phosphate propanoyltransferase</fullName>
        <ecNumber evidence="3 11">2.3.1.222</ecNumber>
    </recommendedName>
</protein>
<dbReference type="GO" id="GO:0031469">
    <property type="term" value="C:bacterial microcompartment"/>
    <property type="evidence" value="ECO:0007669"/>
    <property type="project" value="UniProtKB-SubCell"/>
</dbReference>
<keyword evidence="10" id="KW-1283">Bacterial microcompartment</keyword>
<dbReference type="InterPro" id="IPR008300">
    <property type="entry name" value="PTAC"/>
</dbReference>
<dbReference type="GO" id="GO:0016747">
    <property type="term" value="F:acyltransferase activity, transferring groups other than amino-acyl groups"/>
    <property type="evidence" value="ECO:0007669"/>
    <property type="project" value="InterPro"/>
</dbReference>
<comment type="catalytic activity">
    <reaction evidence="11">
        <text>propanoyl-CoA + phosphate = propanoyl phosphate + CoA</text>
        <dbReference type="Rhea" id="RHEA:28046"/>
        <dbReference type="ChEBI" id="CHEBI:43474"/>
        <dbReference type="ChEBI" id="CHEBI:57287"/>
        <dbReference type="ChEBI" id="CHEBI:57392"/>
        <dbReference type="ChEBI" id="CHEBI:58933"/>
        <dbReference type="EC" id="2.3.1.222"/>
    </reaction>
</comment>
<keyword evidence="13" id="KW-1185">Reference proteome</keyword>
<dbReference type="PANTHER" id="PTHR39453">
    <property type="entry name" value="PHOSPHATE PROPANOYLTRANSFERASE"/>
    <property type="match status" value="1"/>
</dbReference>
<name>A0A1M7YJJ2_9BACT</name>
<dbReference type="RefSeq" id="WP_073616392.1">
    <property type="nucleotide sequence ID" value="NZ_FRFE01000041.1"/>
</dbReference>
<evidence type="ECO:0000313" key="12">
    <source>
        <dbReference type="EMBL" id="SHO52785.1"/>
    </source>
</evidence>
<evidence type="ECO:0000256" key="9">
    <source>
        <dbReference type="ARBA" id="ARBA00024322"/>
    </source>
</evidence>
<dbReference type="PANTHER" id="PTHR39453:SF1">
    <property type="entry name" value="PHOSPHATE PROPANOYLTRANSFERASE"/>
    <property type="match status" value="1"/>
</dbReference>
<evidence type="ECO:0000256" key="3">
    <source>
        <dbReference type="ARBA" id="ARBA00012206"/>
    </source>
</evidence>
<keyword evidence="8 11" id="KW-0012">Acyltransferase</keyword>
<gene>
    <name evidence="12" type="ORF">SAMN02745220_04757</name>
</gene>
<dbReference type="Pfam" id="PF06130">
    <property type="entry name" value="PTAC"/>
    <property type="match status" value="1"/>
</dbReference>
<evidence type="ECO:0000256" key="10">
    <source>
        <dbReference type="ARBA" id="ARBA00024446"/>
    </source>
</evidence>
<evidence type="ECO:0000256" key="11">
    <source>
        <dbReference type="PIRNR" id="PIRNR010130"/>
    </source>
</evidence>
<keyword evidence="5 11" id="KW-0808">Transferase</keyword>
<dbReference type="PIRSF" id="PIRSF010130">
    <property type="entry name" value="PduL"/>
    <property type="match status" value="1"/>
</dbReference>
<proteinExistence type="inferred from homology"/>
<evidence type="ECO:0000256" key="8">
    <source>
        <dbReference type="ARBA" id="ARBA00023315"/>
    </source>
</evidence>
<organism evidence="12 13">
    <name type="scientific">Desulfopila aestuarii DSM 18488</name>
    <dbReference type="NCBI Taxonomy" id="1121416"/>
    <lineage>
        <taxon>Bacteria</taxon>
        <taxon>Pseudomonadati</taxon>
        <taxon>Thermodesulfobacteriota</taxon>
        <taxon>Desulfobulbia</taxon>
        <taxon>Desulfobulbales</taxon>
        <taxon>Desulfocapsaceae</taxon>
        <taxon>Desulfopila</taxon>
    </lineage>
</organism>
<dbReference type="OrthoDB" id="9784365at2"/>
<dbReference type="EC" id="2.3.1.222" evidence="3 11"/>
<keyword evidence="7" id="KW-0862">Zinc</keyword>
<evidence type="ECO:0000256" key="1">
    <source>
        <dbReference type="ARBA" id="ARBA00001947"/>
    </source>
</evidence>
<dbReference type="EMBL" id="FRFE01000041">
    <property type="protein sequence ID" value="SHO52785.1"/>
    <property type="molecule type" value="Genomic_DNA"/>
</dbReference>
<evidence type="ECO:0000256" key="7">
    <source>
        <dbReference type="ARBA" id="ARBA00022833"/>
    </source>
</evidence>
<evidence type="ECO:0000256" key="2">
    <source>
        <dbReference type="ARBA" id="ARBA00007342"/>
    </source>
</evidence>
<sequence length="223" mass="24455">MVVTEDLISAVVIEVKKRLQQQNGVGSRVIPIELSARHAHISEKDYFQLFKEPPKNVRELSQPGQYLLDKRLRLIGPKGVIDNVAILGPFRKESQVEISLTDARSLGIKAPVRHSGDVQGTPGGIISSSEGIISMDRGVIVAGRHIHMDPSDALRLGVSDMDLVCVQTNSHRPLIFRDVLIRVHKDFRLAFHIDLDEGNACGCSTSTTCTIIKDTAEVRCACG</sequence>
<comment type="subcellular location">
    <subcellularLocation>
        <location evidence="9">Bacterial microcompartment</location>
    </subcellularLocation>
</comment>
<accession>A0A1M7YJJ2</accession>
<evidence type="ECO:0000256" key="4">
    <source>
        <dbReference type="ARBA" id="ARBA00020837"/>
    </source>
</evidence>
<comment type="similarity">
    <text evidence="2 11">Belongs to the PduL family.</text>
</comment>